<organism evidence="1 2">
    <name type="scientific">Thermoflavimicrobium dichotomicum</name>
    <dbReference type="NCBI Taxonomy" id="46223"/>
    <lineage>
        <taxon>Bacteria</taxon>
        <taxon>Bacillati</taxon>
        <taxon>Bacillota</taxon>
        <taxon>Bacilli</taxon>
        <taxon>Bacillales</taxon>
        <taxon>Thermoactinomycetaceae</taxon>
        <taxon>Thermoflavimicrobium</taxon>
    </lineage>
</organism>
<dbReference type="EMBL" id="FORR01000017">
    <property type="protein sequence ID" value="SFJ69892.1"/>
    <property type="molecule type" value="Genomic_DNA"/>
</dbReference>
<dbReference type="Proteomes" id="UP000199545">
    <property type="component" value="Unassembled WGS sequence"/>
</dbReference>
<dbReference type="AlphaFoldDB" id="A0A1I3TH75"/>
<gene>
    <name evidence="1" type="ORF">SAMN05421852_11762</name>
</gene>
<sequence>MNEKNRTVVQKMEIVLAGMAQAQIILLFTENTVY</sequence>
<protein>
    <submittedName>
        <fullName evidence="1">Uncharacterized protein</fullName>
    </submittedName>
</protein>
<keyword evidence="2" id="KW-1185">Reference proteome</keyword>
<evidence type="ECO:0000313" key="1">
    <source>
        <dbReference type="EMBL" id="SFJ69892.1"/>
    </source>
</evidence>
<accession>A0A1I3TH75</accession>
<name>A0A1I3TH75_9BACL</name>
<evidence type="ECO:0000313" key="2">
    <source>
        <dbReference type="Proteomes" id="UP000199545"/>
    </source>
</evidence>
<reference evidence="1 2" key="1">
    <citation type="submission" date="2016-10" db="EMBL/GenBank/DDBJ databases">
        <authorList>
            <person name="de Groot N.N."/>
        </authorList>
    </citation>
    <scope>NUCLEOTIDE SEQUENCE [LARGE SCALE GENOMIC DNA]</scope>
    <source>
        <strain evidence="1 2">DSM 44778</strain>
    </source>
</reference>
<proteinExistence type="predicted"/>